<gene>
    <name evidence="1" type="ORF">BST26_20370</name>
</gene>
<sequence length="165" mass="17708">MTDAMAAGRFPADEPLSELGRRQVDDLGELRADRSCCGPELRVRHTAELAGLSASVLPELADLDTGDWRGRSLDEPAPADLMAWLSEPGAAPHGGESILGVIDRVRAWMDALQPGRTVAVTHPAVVRAAILIALAAPPESFWRIDVPPAGKTVLHRRAAVWTLRV</sequence>
<dbReference type="InterPro" id="IPR029033">
    <property type="entry name" value="His_PPase_superfam"/>
</dbReference>
<reference evidence="1 2" key="1">
    <citation type="submission" date="2016-12" db="EMBL/GenBank/DDBJ databases">
        <title>The new phylogeny of genus Mycobacterium.</title>
        <authorList>
            <person name="Tortoli E."/>
            <person name="Trovato A."/>
            <person name="Cirillo D.M."/>
        </authorList>
    </citation>
    <scope>NUCLEOTIDE SEQUENCE [LARGE SCALE GENOMIC DNA]</scope>
    <source>
        <strain evidence="1 2">DSM 45130</strain>
    </source>
</reference>
<protein>
    <submittedName>
        <fullName evidence="1">Histidine phosphatase family protein</fullName>
    </submittedName>
</protein>
<dbReference type="AlphaFoldDB" id="A0A1X0CTZ3"/>
<keyword evidence="2" id="KW-1185">Reference proteome</keyword>
<dbReference type="OrthoDB" id="7502553at2"/>
<dbReference type="Proteomes" id="UP000192801">
    <property type="component" value="Unassembled WGS sequence"/>
</dbReference>
<dbReference type="Pfam" id="PF00300">
    <property type="entry name" value="His_Phos_1"/>
    <property type="match status" value="1"/>
</dbReference>
<evidence type="ECO:0000313" key="1">
    <source>
        <dbReference type="EMBL" id="ORA63382.1"/>
    </source>
</evidence>
<proteinExistence type="predicted"/>
<evidence type="ECO:0000313" key="2">
    <source>
        <dbReference type="Proteomes" id="UP000192801"/>
    </source>
</evidence>
<comment type="caution">
    <text evidence="1">The sequence shown here is derived from an EMBL/GenBank/DDBJ whole genome shotgun (WGS) entry which is preliminary data.</text>
</comment>
<name>A0A1X0CTZ3_9MYCO</name>
<dbReference type="STRING" id="444597.BST26_20370"/>
<dbReference type="SUPFAM" id="SSF53254">
    <property type="entry name" value="Phosphoglycerate mutase-like"/>
    <property type="match status" value="1"/>
</dbReference>
<dbReference type="EMBL" id="MVHS01000082">
    <property type="protein sequence ID" value="ORA63382.1"/>
    <property type="molecule type" value="Genomic_DNA"/>
</dbReference>
<dbReference type="InterPro" id="IPR013078">
    <property type="entry name" value="His_Pase_superF_clade-1"/>
</dbReference>
<organism evidence="1 2">
    <name type="scientific">Mycolicibacterium insubricum</name>
    <dbReference type="NCBI Taxonomy" id="444597"/>
    <lineage>
        <taxon>Bacteria</taxon>
        <taxon>Bacillati</taxon>
        <taxon>Actinomycetota</taxon>
        <taxon>Actinomycetes</taxon>
        <taxon>Mycobacteriales</taxon>
        <taxon>Mycobacteriaceae</taxon>
        <taxon>Mycolicibacterium</taxon>
    </lineage>
</organism>
<accession>A0A1X0CTZ3</accession>
<dbReference type="Gene3D" id="3.40.50.1240">
    <property type="entry name" value="Phosphoglycerate mutase-like"/>
    <property type="match status" value="1"/>
</dbReference>